<dbReference type="FunFam" id="2.30.29.170:FF:000004">
    <property type="entry name" value="EF-hand domain containing 2"/>
    <property type="match status" value="1"/>
</dbReference>
<keyword evidence="5" id="KW-0677">Repeat</keyword>
<evidence type="ECO:0000256" key="9">
    <source>
        <dbReference type="ARBA" id="ARBA00023212"/>
    </source>
</evidence>
<evidence type="ECO:0000256" key="7">
    <source>
        <dbReference type="ARBA" id="ARBA00022846"/>
    </source>
</evidence>
<keyword evidence="6" id="KW-0106">Calcium</keyword>
<dbReference type="FunFam" id="2.30.29.170:FF:000001">
    <property type="entry name" value="EF-hand domain containing 1"/>
    <property type="match status" value="1"/>
</dbReference>
<dbReference type="Pfam" id="PF06565">
    <property type="entry name" value="DM10_dom"/>
    <property type="match status" value="3"/>
</dbReference>
<dbReference type="SMART" id="SM00676">
    <property type="entry name" value="DM10"/>
    <property type="match status" value="3"/>
</dbReference>
<dbReference type="PROSITE" id="PS00018">
    <property type="entry name" value="EF_HAND_1"/>
    <property type="match status" value="4"/>
</dbReference>
<dbReference type="InterPro" id="IPR006602">
    <property type="entry name" value="DM10_dom"/>
</dbReference>
<dbReference type="AlphaFoldDB" id="A0AAD5U7K0"/>
<evidence type="ECO:0000256" key="5">
    <source>
        <dbReference type="ARBA" id="ARBA00022737"/>
    </source>
</evidence>
<keyword evidence="4" id="KW-0479">Metal-binding</keyword>
<evidence type="ECO:0000256" key="10">
    <source>
        <dbReference type="ARBA" id="ARBA00023273"/>
    </source>
</evidence>
<evidence type="ECO:0000256" key="4">
    <source>
        <dbReference type="ARBA" id="ARBA00022723"/>
    </source>
</evidence>
<evidence type="ECO:0000256" key="3">
    <source>
        <dbReference type="ARBA" id="ARBA00022490"/>
    </source>
</evidence>
<feature type="domain" description="DM10" evidence="12">
    <location>
        <begin position="261"/>
        <end position="364"/>
    </location>
</feature>
<dbReference type="FunFam" id="1.10.238.10:FF:000398">
    <property type="entry name" value="Calmodulin-like protein 3"/>
    <property type="match status" value="1"/>
</dbReference>
<dbReference type="EMBL" id="JADGJW010000105">
    <property type="protein sequence ID" value="KAJ3224099.1"/>
    <property type="molecule type" value="Genomic_DNA"/>
</dbReference>
<dbReference type="InterPro" id="IPR040193">
    <property type="entry name" value="EFHC1/EFHC2/EFHB"/>
</dbReference>
<dbReference type="GO" id="GO:0005509">
    <property type="term" value="F:calcium ion binding"/>
    <property type="evidence" value="ECO:0007669"/>
    <property type="project" value="InterPro"/>
</dbReference>
<evidence type="ECO:0000256" key="2">
    <source>
        <dbReference type="ARBA" id="ARBA00009763"/>
    </source>
</evidence>
<feature type="domain" description="DM10" evidence="12">
    <location>
        <begin position="104"/>
        <end position="213"/>
    </location>
</feature>
<dbReference type="Proteomes" id="UP001211065">
    <property type="component" value="Unassembled WGS sequence"/>
</dbReference>
<evidence type="ECO:0000313" key="14">
    <source>
        <dbReference type="Proteomes" id="UP001211065"/>
    </source>
</evidence>
<keyword evidence="9" id="KW-0206">Cytoskeleton</keyword>
<evidence type="ECO:0000313" key="13">
    <source>
        <dbReference type="EMBL" id="KAJ3224099.1"/>
    </source>
</evidence>
<evidence type="ECO:0000259" key="11">
    <source>
        <dbReference type="PROSITE" id="PS50222"/>
    </source>
</evidence>
<dbReference type="FunFam" id="1.10.238.10:FF:000006">
    <property type="entry name" value="Calmodulin 1"/>
    <property type="match status" value="1"/>
</dbReference>
<dbReference type="GO" id="GO:0072686">
    <property type="term" value="C:mitotic spindle"/>
    <property type="evidence" value="ECO:0007669"/>
    <property type="project" value="TreeGrafter"/>
</dbReference>
<dbReference type="PROSITE" id="PS50222">
    <property type="entry name" value="EF_HAND_2"/>
    <property type="match status" value="4"/>
</dbReference>
<keyword evidence="10" id="KW-0966">Cell projection</keyword>
<feature type="domain" description="EF-hand" evidence="11">
    <location>
        <begin position="646"/>
        <end position="681"/>
    </location>
</feature>
<dbReference type="GO" id="GO:0043014">
    <property type="term" value="F:alpha-tubulin binding"/>
    <property type="evidence" value="ECO:0007669"/>
    <property type="project" value="TreeGrafter"/>
</dbReference>
<dbReference type="InterPro" id="IPR018247">
    <property type="entry name" value="EF_Hand_1_Ca_BS"/>
</dbReference>
<evidence type="ECO:0000256" key="6">
    <source>
        <dbReference type="ARBA" id="ARBA00022837"/>
    </source>
</evidence>
<feature type="domain" description="DM10" evidence="12">
    <location>
        <begin position="425"/>
        <end position="540"/>
    </location>
</feature>
<keyword evidence="7" id="KW-0282">Flagellum</keyword>
<dbReference type="PANTHER" id="PTHR12086:SF9">
    <property type="entry name" value="EF-HAND DOMAIN-CONTAINING PROTEIN 1"/>
    <property type="match status" value="1"/>
</dbReference>
<keyword evidence="14" id="KW-1185">Reference proteome</keyword>
<evidence type="ECO:0000256" key="1">
    <source>
        <dbReference type="ARBA" id="ARBA00004611"/>
    </source>
</evidence>
<dbReference type="GO" id="GO:0005930">
    <property type="term" value="C:axoneme"/>
    <property type="evidence" value="ECO:0007669"/>
    <property type="project" value="TreeGrafter"/>
</dbReference>
<keyword evidence="3" id="KW-0963">Cytoplasm</keyword>
<dbReference type="FunFam" id="2.30.29.170:FF:000002">
    <property type="entry name" value="EF-hand domain (C-terminal) containing 1"/>
    <property type="match status" value="1"/>
</dbReference>
<dbReference type="PROSITE" id="PS51336">
    <property type="entry name" value="DM10"/>
    <property type="match status" value="3"/>
</dbReference>
<dbReference type="GO" id="GO:0000281">
    <property type="term" value="P:mitotic cytokinesis"/>
    <property type="evidence" value="ECO:0007669"/>
    <property type="project" value="TreeGrafter"/>
</dbReference>
<comment type="similarity">
    <text evidence="2">Belongs to the calmodulin family.</text>
</comment>
<feature type="domain" description="EF-hand" evidence="11">
    <location>
        <begin position="610"/>
        <end position="645"/>
    </location>
</feature>
<dbReference type="InterPro" id="IPR011992">
    <property type="entry name" value="EF-hand-dom_pair"/>
</dbReference>
<name>A0AAD5U7K0_9FUNG</name>
<dbReference type="CDD" id="cd00051">
    <property type="entry name" value="EFh"/>
    <property type="match status" value="2"/>
</dbReference>
<accession>A0AAD5U7K0</accession>
<dbReference type="SUPFAM" id="SSF47473">
    <property type="entry name" value="EF-hand"/>
    <property type="match status" value="1"/>
</dbReference>
<dbReference type="GO" id="GO:0060285">
    <property type="term" value="P:cilium-dependent cell motility"/>
    <property type="evidence" value="ECO:0007669"/>
    <property type="project" value="TreeGrafter"/>
</dbReference>
<dbReference type="Gene3D" id="2.30.29.170">
    <property type="match status" value="3"/>
</dbReference>
<dbReference type="SMART" id="SM00054">
    <property type="entry name" value="EFh"/>
    <property type="match status" value="5"/>
</dbReference>
<feature type="domain" description="EF-hand" evidence="11">
    <location>
        <begin position="719"/>
        <end position="754"/>
    </location>
</feature>
<organism evidence="13 14">
    <name type="scientific">Clydaea vesicula</name>
    <dbReference type="NCBI Taxonomy" id="447962"/>
    <lineage>
        <taxon>Eukaryota</taxon>
        <taxon>Fungi</taxon>
        <taxon>Fungi incertae sedis</taxon>
        <taxon>Chytridiomycota</taxon>
        <taxon>Chytridiomycota incertae sedis</taxon>
        <taxon>Chytridiomycetes</taxon>
        <taxon>Lobulomycetales</taxon>
        <taxon>Lobulomycetaceae</taxon>
        <taxon>Clydaea</taxon>
    </lineage>
</organism>
<reference evidence="13" key="1">
    <citation type="submission" date="2020-05" db="EMBL/GenBank/DDBJ databases">
        <title>Phylogenomic resolution of chytrid fungi.</title>
        <authorList>
            <person name="Stajich J.E."/>
            <person name="Amses K."/>
            <person name="Simmons R."/>
            <person name="Seto K."/>
            <person name="Myers J."/>
            <person name="Bonds A."/>
            <person name="Quandt C.A."/>
            <person name="Barry K."/>
            <person name="Liu P."/>
            <person name="Grigoriev I."/>
            <person name="Longcore J.E."/>
            <person name="James T.Y."/>
        </authorList>
    </citation>
    <scope>NUCLEOTIDE SEQUENCE</scope>
    <source>
        <strain evidence="13">JEL0476</strain>
    </source>
</reference>
<evidence type="ECO:0000256" key="8">
    <source>
        <dbReference type="ARBA" id="ARBA00023069"/>
    </source>
</evidence>
<protein>
    <submittedName>
        <fullName evidence="13">EF-hand domain-containing protein 1</fullName>
    </submittedName>
</protein>
<gene>
    <name evidence="13" type="primary">EFHC1</name>
    <name evidence="13" type="ORF">HK099_000257</name>
</gene>
<comment type="subcellular location">
    <subcellularLocation>
        <location evidence="1">Cytoplasm</location>
        <location evidence="1">Cytoskeleton</location>
        <location evidence="1">Flagellum axoneme</location>
    </subcellularLocation>
</comment>
<keyword evidence="8" id="KW-0969">Cilium</keyword>
<dbReference type="PANTHER" id="PTHR12086">
    <property type="entry name" value="EF-HAND DOMAIN C-TERMINAL CONTAINING PROTEIN"/>
    <property type="match status" value="1"/>
</dbReference>
<dbReference type="Pfam" id="PF13499">
    <property type="entry name" value="EF-hand_7"/>
    <property type="match status" value="2"/>
</dbReference>
<comment type="caution">
    <text evidence="13">The sequence shown here is derived from an EMBL/GenBank/DDBJ whole genome shotgun (WGS) entry which is preliminary data.</text>
</comment>
<dbReference type="InterPro" id="IPR002048">
    <property type="entry name" value="EF_hand_dom"/>
</dbReference>
<sequence>MDRLSIEEATGINIPFLPGNTFKEQSSDYRKPHSLGYKNGYPIQKLQLLGIGLEPIDINTQLLNTSADQLLQSLGSDPKLTYGDKRFHAKPITPRFVPAFVALDKVVLRFDAYFKETVHESTEQYHLRKVRILYFLEDDSISVIEPPVENSGIPQRTFIKRQRLPKEVSGDNLPQSYYSIRDFNIGINVTFYTRTFRIIGCDKFTENYMTQTEGIVLNEKEKMPNDPYIDIRNRPRRDYSVPSVSPVVHHNDKLKKFLDFDRQVLRFYCVWDDRNSMFGELREFVLHYYLVDDCVEVREIAQPNNGRDPFPILLKRQQLSKNENGNEKYISKDLRIGAVVNVLGRPFLIRDCDDYTRRYYSDNFNLTELEMAPIQFEGEDNVVHGLAQETAPYNGYGTIEDSLGSCKYLVLKPPKKDFIKMLENEHKVLRFVAKMESKHKEDKDRRFVISYRLADDMMTIYEPPQRNAGVLGGKFMERTRVLKPVSHSTLSSVSALGSTQTPLYYNADDLYIGARLDIFRHKFVLLDADEYVFNYMEERPEEFKFSDRNLVVKNLKNLGKVNGKGQEVLKKLENQDKTKSGLLDRSAFVKTVKEVFENQLNEHADQLTEEQIAEFKEAFSLFDKDGDGTITTKELGTVMRSLGQNPTEAELQDMINEVDADGNGTIDFPEFLTMMARKMKDTDSEEEIKEAFKVFDKDGNGFISAAELRHVMTNLGEKLTEEEVDEMIREADVDGDGQINYEEFVKMMVIFLSFKFFLFLNKN</sequence>
<feature type="domain" description="EF-hand" evidence="11">
    <location>
        <begin position="683"/>
        <end position="718"/>
    </location>
</feature>
<evidence type="ECO:0000259" key="12">
    <source>
        <dbReference type="PROSITE" id="PS51336"/>
    </source>
</evidence>
<proteinExistence type="inferred from homology"/>
<dbReference type="Gene3D" id="1.10.238.10">
    <property type="entry name" value="EF-hand"/>
    <property type="match status" value="3"/>
</dbReference>
<dbReference type="GO" id="GO:0007052">
    <property type="term" value="P:mitotic spindle organization"/>
    <property type="evidence" value="ECO:0007669"/>
    <property type="project" value="TreeGrafter"/>
</dbReference>